<dbReference type="Proteomes" id="UP000184267">
    <property type="component" value="Unassembled WGS sequence"/>
</dbReference>
<gene>
    <name evidence="3" type="ORF">TRAPUB_6053</name>
</gene>
<keyword evidence="4" id="KW-1185">Reference proteome</keyword>
<comment type="caution">
    <text evidence="3">The sequence shown here is derived from an EMBL/GenBank/DDBJ whole genome shotgun (WGS) entry which is preliminary data.</text>
</comment>
<feature type="region of interest" description="Disordered" evidence="1">
    <location>
        <begin position="304"/>
        <end position="347"/>
    </location>
</feature>
<protein>
    <submittedName>
        <fullName evidence="3">Uncharacterized protein</fullName>
    </submittedName>
</protein>
<dbReference type="EMBL" id="MNAD01001618">
    <property type="protein sequence ID" value="OJT03384.1"/>
    <property type="molecule type" value="Genomic_DNA"/>
</dbReference>
<dbReference type="OMA" id="VWYLFIR"/>
<dbReference type="STRING" id="154538.A0A1M2V722"/>
<dbReference type="Gene3D" id="2.60.120.260">
    <property type="entry name" value="Galactose-binding domain-like"/>
    <property type="match status" value="1"/>
</dbReference>
<reference evidence="3 4" key="1">
    <citation type="submission" date="2016-10" db="EMBL/GenBank/DDBJ databases">
        <title>Genome sequence of the basidiomycete white-rot fungus Trametes pubescens.</title>
        <authorList>
            <person name="Makela M.R."/>
            <person name="Granchi Z."/>
            <person name="Peng M."/>
            <person name="De Vries R.P."/>
            <person name="Grigoriev I."/>
            <person name="Riley R."/>
            <person name="Hilden K."/>
        </authorList>
    </citation>
    <scope>NUCLEOTIDE SEQUENCE [LARGE SCALE GENOMIC DNA]</scope>
    <source>
        <strain evidence="3 4">FBCC735</strain>
    </source>
</reference>
<feature type="region of interest" description="Disordered" evidence="1">
    <location>
        <begin position="240"/>
        <end position="263"/>
    </location>
</feature>
<feature type="transmembrane region" description="Helical" evidence="2">
    <location>
        <begin position="189"/>
        <end position="211"/>
    </location>
</feature>
<feature type="compositionally biased region" description="Polar residues" evidence="1">
    <location>
        <begin position="254"/>
        <end position="263"/>
    </location>
</feature>
<evidence type="ECO:0000313" key="3">
    <source>
        <dbReference type="EMBL" id="OJT03384.1"/>
    </source>
</evidence>
<evidence type="ECO:0000256" key="1">
    <source>
        <dbReference type="SAM" id="MobiDB-lite"/>
    </source>
</evidence>
<evidence type="ECO:0000313" key="4">
    <source>
        <dbReference type="Proteomes" id="UP000184267"/>
    </source>
</evidence>
<feature type="compositionally biased region" description="Pro residues" evidence="1">
    <location>
        <begin position="243"/>
        <end position="253"/>
    </location>
</feature>
<organism evidence="3 4">
    <name type="scientific">Trametes pubescens</name>
    <name type="common">White-rot fungus</name>
    <dbReference type="NCBI Taxonomy" id="154538"/>
    <lineage>
        <taxon>Eukaryota</taxon>
        <taxon>Fungi</taxon>
        <taxon>Dikarya</taxon>
        <taxon>Basidiomycota</taxon>
        <taxon>Agaricomycotina</taxon>
        <taxon>Agaricomycetes</taxon>
        <taxon>Polyporales</taxon>
        <taxon>Polyporaceae</taxon>
        <taxon>Trametes</taxon>
    </lineage>
</organism>
<name>A0A1M2V722_TRAPU</name>
<proteinExistence type="predicted"/>
<dbReference type="AlphaFoldDB" id="A0A1M2V722"/>
<sequence>MPDSVSNGTFIAYLADDGDTKAITYTGTWAHLSVGWNESYLDTGTTGDIGSKAALTFEGSIIAAVAAIPAGLSDADAQNAPNVSFAVDGGAATTATVNAFNSTSFLYLNRALAVGQHTVTLTVLEQTDAFPFALDFFVYAGPYDVTVPVGDTQPLSDNGSASSTGFLNGLLPDIEKAESKSSGPPVGPIVGGVIGGLALIGIVSLVVWYLFIRPRRRGGRPFFYAPAKISDILSSEIVDTKPQPYPLTQPTPGAPTRSMSQVPSLAPTRQNTYAQSESELEQGLESVSGSSGYGYGAGMGMGMGRQDKGPLASPPPATYHADSGIRFTAGGSGADPLVDVPPTYSSN</sequence>
<keyword evidence="2" id="KW-0812">Transmembrane</keyword>
<dbReference type="OrthoDB" id="2735244at2759"/>
<keyword evidence="2" id="KW-0472">Membrane</keyword>
<accession>A0A1M2V722</accession>
<evidence type="ECO:0000256" key="2">
    <source>
        <dbReference type="SAM" id="Phobius"/>
    </source>
</evidence>
<keyword evidence="2" id="KW-1133">Transmembrane helix</keyword>